<dbReference type="AlphaFoldDB" id="A0A0D2A8G9"/>
<evidence type="ECO:0000256" key="5">
    <source>
        <dbReference type="ARBA" id="ARBA00038359"/>
    </source>
</evidence>
<feature type="domain" description="Rhodopsin" evidence="7">
    <location>
        <begin position="75"/>
        <end position="267"/>
    </location>
</feature>
<dbReference type="PANTHER" id="PTHR33048:SF124">
    <property type="entry name" value="INTEGRAL MEMBRANE PROTEIN"/>
    <property type="match status" value="1"/>
</dbReference>
<dbReference type="VEuPathDB" id="FungiDB:PV09_05682"/>
<reference evidence="8 9" key="1">
    <citation type="submission" date="2015-01" db="EMBL/GenBank/DDBJ databases">
        <title>The Genome Sequence of Ochroconis gallopava CBS43764.</title>
        <authorList>
            <consortium name="The Broad Institute Genomics Platform"/>
            <person name="Cuomo C."/>
            <person name="de Hoog S."/>
            <person name="Gorbushina A."/>
            <person name="Stielow B."/>
            <person name="Teixiera M."/>
            <person name="Abouelleil A."/>
            <person name="Chapman S.B."/>
            <person name="Priest M."/>
            <person name="Young S.K."/>
            <person name="Wortman J."/>
            <person name="Nusbaum C."/>
            <person name="Birren B."/>
        </authorList>
    </citation>
    <scope>NUCLEOTIDE SEQUENCE [LARGE SCALE GENOMIC DNA]</scope>
    <source>
        <strain evidence="8 9">CBS 43764</strain>
    </source>
</reference>
<dbReference type="Proteomes" id="UP000053259">
    <property type="component" value="Unassembled WGS sequence"/>
</dbReference>
<evidence type="ECO:0000256" key="1">
    <source>
        <dbReference type="ARBA" id="ARBA00004141"/>
    </source>
</evidence>
<comment type="similarity">
    <text evidence="5">Belongs to the SAT4 family.</text>
</comment>
<accession>A0A0D2A8G9</accession>
<feature type="transmembrane region" description="Helical" evidence="6">
    <location>
        <begin position="121"/>
        <end position="146"/>
    </location>
</feature>
<evidence type="ECO:0000313" key="8">
    <source>
        <dbReference type="EMBL" id="KIW03028.1"/>
    </source>
</evidence>
<evidence type="ECO:0000256" key="2">
    <source>
        <dbReference type="ARBA" id="ARBA00022692"/>
    </source>
</evidence>
<feature type="transmembrane region" description="Helical" evidence="6">
    <location>
        <begin position="170"/>
        <end position="194"/>
    </location>
</feature>
<dbReference type="PANTHER" id="PTHR33048">
    <property type="entry name" value="PTH11-LIKE INTEGRAL MEMBRANE PROTEIN (AFU_ORTHOLOGUE AFUA_5G11245)"/>
    <property type="match status" value="1"/>
</dbReference>
<evidence type="ECO:0000256" key="3">
    <source>
        <dbReference type="ARBA" id="ARBA00022989"/>
    </source>
</evidence>
<dbReference type="Pfam" id="PF20684">
    <property type="entry name" value="Fung_rhodopsin"/>
    <property type="match status" value="1"/>
</dbReference>
<protein>
    <recommendedName>
        <fullName evidence="7">Rhodopsin domain-containing protein</fullName>
    </recommendedName>
</protein>
<sequence>MSATPSSTIVALVPAPSGYHVDFEHPQRRGIPAAYWVTGVGLVISTMFLAMRLYTKIRIVREFKAEDLLNYRQVHIWEESIAQYNEFSVMVIASASLYLICQGLAKFSLLLFYYRMSRLRWFITLSIITMVVVVGYNVATILALIFACNPIAKAWNATITEGSCVNRGALYLSVAISNISTDMILLVMPIPLVWRLQMPRAQKFGLVFIFVIGSMTFITSIVRLVLLLPTLTTVDQPWAIALPGMWVAIEANLIIVCCSFPALRVFARHFVPKWIGEYGSNRSRPTYNAQSGTKSNPTQFASKLQDKMRSRSSYGRMDFSETNTDVELQGNSPKVWSECHRVSRDATLDNVSYLEDVTPPSTGHEGGHVSPTRGIVVTKTFG</sequence>
<name>A0A0D2A8G9_9PEZI</name>
<dbReference type="GO" id="GO:0016020">
    <property type="term" value="C:membrane"/>
    <property type="evidence" value="ECO:0007669"/>
    <property type="project" value="UniProtKB-SubCell"/>
</dbReference>
<keyword evidence="2 6" id="KW-0812">Transmembrane</keyword>
<evidence type="ECO:0000259" key="7">
    <source>
        <dbReference type="Pfam" id="PF20684"/>
    </source>
</evidence>
<evidence type="ECO:0000256" key="4">
    <source>
        <dbReference type="ARBA" id="ARBA00023136"/>
    </source>
</evidence>
<dbReference type="InterPro" id="IPR049326">
    <property type="entry name" value="Rhodopsin_dom_fungi"/>
</dbReference>
<dbReference type="EMBL" id="KN847546">
    <property type="protein sequence ID" value="KIW03028.1"/>
    <property type="molecule type" value="Genomic_DNA"/>
</dbReference>
<evidence type="ECO:0000256" key="6">
    <source>
        <dbReference type="SAM" id="Phobius"/>
    </source>
</evidence>
<dbReference type="InterPro" id="IPR052337">
    <property type="entry name" value="SAT4-like"/>
</dbReference>
<feature type="transmembrane region" description="Helical" evidence="6">
    <location>
        <begin position="238"/>
        <end position="263"/>
    </location>
</feature>
<dbReference type="InParanoid" id="A0A0D2A8G9"/>
<gene>
    <name evidence="8" type="ORF">PV09_05682</name>
</gene>
<keyword evidence="9" id="KW-1185">Reference proteome</keyword>
<evidence type="ECO:0000313" key="9">
    <source>
        <dbReference type="Proteomes" id="UP000053259"/>
    </source>
</evidence>
<dbReference type="RefSeq" id="XP_016212897.1">
    <property type="nucleotide sequence ID" value="XM_016359218.1"/>
</dbReference>
<keyword evidence="3 6" id="KW-1133">Transmembrane helix</keyword>
<dbReference type="HOGENOM" id="CLU_028200_12_0_1"/>
<organism evidence="8 9">
    <name type="scientific">Verruconis gallopava</name>
    <dbReference type="NCBI Taxonomy" id="253628"/>
    <lineage>
        <taxon>Eukaryota</taxon>
        <taxon>Fungi</taxon>
        <taxon>Dikarya</taxon>
        <taxon>Ascomycota</taxon>
        <taxon>Pezizomycotina</taxon>
        <taxon>Dothideomycetes</taxon>
        <taxon>Pleosporomycetidae</taxon>
        <taxon>Venturiales</taxon>
        <taxon>Sympoventuriaceae</taxon>
        <taxon>Verruconis</taxon>
    </lineage>
</organism>
<dbReference type="STRING" id="253628.A0A0D2A8G9"/>
<dbReference type="GeneID" id="27313655"/>
<dbReference type="OrthoDB" id="5342292at2759"/>
<feature type="transmembrane region" description="Helical" evidence="6">
    <location>
        <begin position="87"/>
        <end position="114"/>
    </location>
</feature>
<feature type="transmembrane region" description="Helical" evidence="6">
    <location>
        <begin position="206"/>
        <end position="226"/>
    </location>
</feature>
<feature type="transmembrane region" description="Helical" evidence="6">
    <location>
        <begin position="33"/>
        <end position="54"/>
    </location>
</feature>
<proteinExistence type="inferred from homology"/>
<keyword evidence="4 6" id="KW-0472">Membrane</keyword>
<comment type="subcellular location">
    <subcellularLocation>
        <location evidence="1">Membrane</location>
        <topology evidence="1">Multi-pass membrane protein</topology>
    </subcellularLocation>
</comment>